<reference evidence="1 2" key="2">
    <citation type="journal article" date="2022" name="Mol. Ecol. Resour.">
        <title>The genomes of chicory, endive, great burdock and yacon provide insights into Asteraceae paleo-polyploidization history and plant inulin production.</title>
        <authorList>
            <person name="Fan W."/>
            <person name="Wang S."/>
            <person name="Wang H."/>
            <person name="Wang A."/>
            <person name="Jiang F."/>
            <person name="Liu H."/>
            <person name="Zhao H."/>
            <person name="Xu D."/>
            <person name="Zhang Y."/>
        </authorList>
    </citation>
    <scope>NUCLEOTIDE SEQUENCE [LARGE SCALE GENOMIC DNA]</scope>
    <source>
        <strain evidence="2">cv. Yunnan</strain>
        <tissue evidence="1">Leaves</tissue>
    </source>
</reference>
<sequence length="372" mass="42185">MGSGFSTANNDGSPTMRPFGLGDIPENCLAMILAHLDPPDICNLARVNRSFHWASSADFIWDPKLPENHRILAQKLMFYKGSCECVGKKDIYAGLCSPVRFSGGRKEVWMDKGGGGICMLFSWKGMKITGIDDRRYWSHIPTLQSRFHTVAYLHQIWWLEVEGDVEFEFPAGKYSLYFRVKLGRPSEGGQGSTTGQQVHGWNIKPVRFQFSVSNGEHATYECFLNEQGKWLRYHVGDFVVEDSFKPTKIKFSMTQIDCTHQKGGLALDSVFICSNELSIRRKNKKKKERRKLFGSRRQIIGFPHFIFGFTSPINIIITITNKRCGSVGVTTTSSVTPDGFRLLIRFAVSYRRNNARVGTNGGLLRFYTMAWS</sequence>
<gene>
    <name evidence="1" type="ORF">L1987_35652</name>
</gene>
<organism evidence="1 2">
    <name type="scientific">Smallanthus sonchifolius</name>
    <dbReference type="NCBI Taxonomy" id="185202"/>
    <lineage>
        <taxon>Eukaryota</taxon>
        <taxon>Viridiplantae</taxon>
        <taxon>Streptophyta</taxon>
        <taxon>Embryophyta</taxon>
        <taxon>Tracheophyta</taxon>
        <taxon>Spermatophyta</taxon>
        <taxon>Magnoliopsida</taxon>
        <taxon>eudicotyledons</taxon>
        <taxon>Gunneridae</taxon>
        <taxon>Pentapetalae</taxon>
        <taxon>asterids</taxon>
        <taxon>campanulids</taxon>
        <taxon>Asterales</taxon>
        <taxon>Asteraceae</taxon>
        <taxon>Asteroideae</taxon>
        <taxon>Heliantheae alliance</taxon>
        <taxon>Millerieae</taxon>
        <taxon>Smallanthus</taxon>
    </lineage>
</organism>
<protein>
    <submittedName>
        <fullName evidence="1">Uncharacterized protein</fullName>
    </submittedName>
</protein>
<evidence type="ECO:0000313" key="2">
    <source>
        <dbReference type="Proteomes" id="UP001056120"/>
    </source>
</evidence>
<evidence type="ECO:0000313" key="1">
    <source>
        <dbReference type="EMBL" id="KAI3793040.1"/>
    </source>
</evidence>
<dbReference type="EMBL" id="CM042029">
    <property type="protein sequence ID" value="KAI3793040.1"/>
    <property type="molecule type" value="Genomic_DNA"/>
</dbReference>
<reference evidence="2" key="1">
    <citation type="journal article" date="2022" name="Mol. Ecol. Resour.">
        <title>The genomes of chicory, endive, great burdock and yacon provide insights into Asteraceae palaeo-polyploidization history and plant inulin production.</title>
        <authorList>
            <person name="Fan W."/>
            <person name="Wang S."/>
            <person name="Wang H."/>
            <person name="Wang A."/>
            <person name="Jiang F."/>
            <person name="Liu H."/>
            <person name="Zhao H."/>
            <person name="Xu D."/>
            <person name="Zhang Y."/>
        </authorList>
    </citation>
    <scope>NUCLEOTIDE SEQUENCE [LARGE SCALE GENOMIC DNA]</scope>
    <source>
        <strain evidence="2">cv. Yunnan</strain>
    </source>
</reference>
<accession>A0ACB9HCZ8</accession>
<proteinExistence type="predicted"/>
<comment type="caution">
    <text evidence="1">The sequence shown here is derived from an EMBL/GenBank/DDBJ whole genome shotgun (WGS) entry which is preliminary data.</text>
</comment>
<dbReference type="Proteomes" id="UP001056120">
    <property type="component" value="Linkage Group LG12"/>
</dbReference>
<keyword evidence="2" id="KW-1185">Reference proteome</keyword>
<name>A0ACB9HCZ8_9ASTR</name>